<dbReference type="OrthoDB" id="5427664at2759"/>
<feature type="transmembrane region" description="Helical" evidence="1">
    <location>
        <begin position="66"/>
        <end position="92"/>
    </location>
</feature>
<proteinExistence type="predicted"/>
<evidence type="ECO:0000313" key="3">
    <source>
        <dbReference type="Proteomes" id="UP000531561"/>
    </source>
</evidence>
<feature type="transmembrane region" description="Helical" evidence="1">
    <location>
        <begin position="448"/>
        <end position="475"/>
    </location>
</feature>
<feature type="transmembrane region" description="Helical" evidence="1">
    <location>
        <begin position="421"/>
        <end position="442"/>
    </location>
</feature>
<dbReference type="EMBL" id="JABFCT010000018">
    <property type="protein sequence ID" value="KAF5869145.1"/>
    <property type="molecule type" value="Genomic_DNA"/>
</dbReference>
<keyword evidence="1" id="KW-0472">Membrane</keyword>
<dbReference type="PANTHER" id="PTHR37577">
    <property type="entry name" value="INTEGRAL MEMBRANE PROTEIN"/>
    <property type="match status" value="1"/>
</dbReference>
<feature type="transmembrane region" description="Helical" evidence="1">
    <location>
        <begin position="139"/>
        <end position="162"/>
    </location>
</feature>
<dbReference type="RefSeq" id="XP_037188094.1">
    <property type="nucleotide sequence ID" value="XM_037342014.1"/>
</dbReference>
<dbReference type="InterPro" id="IPR053018">
    <property type="entry name" value="Elsinochrome_Biosynth-Asso"/>
</dbReference>
<sequence>MLSGDKQAEGWNCTSYPALVANPDIGGIGTILTFVISVYLTLICCVAKARIDHIRSPDKNTPKLDLWSFALGNVILNFSDQQVVLGIAVLVAGVSQLSSGLDSYHWQTVLNLAWFSSFTHILTLTALRAENRSNNKIKVIRVVAMGVLAVILMCMVYTAGWVSGTVMKVSSEDSKNSPPMSFPAWCLFRPNIPWMWQDHLLDIQYNWTYVVLAFIILVFSYSTRALLLYFESIGQVMKMMAKFLWLDKLAGLFGITHTKSIGSRLNGMGRRKWSYRLLRSLYAIFLACRQTFDSTIWELGWLSFALAWGTVRIFTIRDLPNSQDNLDSSESMSAILSEENDWGFGQIQTNIPKEAYSSPPDAMSLRKKSFTDAHTSPDTSSDYDRLPSSIDLSQSYNITSTNLQKSQVKVEIENEVWFKKLIYIIYLLSVITGGITIFIGLFEPPSFLGLGIFIVYVEWIFVDLFVLWLATLIFIDHDIQRFWTKSWMGKVTNKMPWFWWCLFVLFLITFCFVAWLGSIFVLIKGLELISHKG</sequence>
<dbReference type="Proteomes" id="UP000531561">
    <property type="component" value="Unassembled WGS sequence"/>
</dbReference>
<keyword evidence="1" id="KW-0812">Transmembrane</keyword>
<evidence type="ECO:0000256" key="1">
    <source>
        <dbReference type="SAM" id="Phobius"/>
    </source>
</evidence>
<gene>
    <name evidence="2" type="ORF">Bfra_011688</name>
</gene>
<dbReference type="PANTHER" id="PTHR37577:SF1">
    <property type="entry name" value="INTEGRAL MEMBRANE PROTEIN"/>
    <property type="match status" value="1"/>
</dbReference>
<dbReference type="GeneID" id="59265706"/>
<feature type="transmembrane region" description="Helical" evidence="1">
    <location>
        <begin position="104"/>
        <end position="127"/>
    </location>
</feature>
<reference evidence="2 3" key="1">
    <citation type="journal article" date="2020" name="Phytopathology">
        <title>A high-quality genome resource of Botrytis fragariae, a new and rapidly spreading fungal pathogen causing strawberry gray mold in the U.S.A.</title>
        <authorList>
            <person name="Wu Y."/>
            <person name="Saski C.A."/>
            <person name="Schnabel G."/>
            <person name="Xiao S."/>
            <person name="Hu M."/>
        </authorList>
    </citation>
    <scope>NUCLEOTIDE SEQUENCE [LARGE SCALE GENOMIC DNA]</scope>
    <source>
        <strain evidence="2 3">BVB16</strain>
    </source>
</reference>
<name>A0A8H6EEP2_9HELO</name>
<feature type="transmembrane region" description="Helical" evidence="1">
    <location>
        <begin position="25"/>
        <end position="46"/>
    </location>
</feature>
<comment type="caution">
    <text evidence="2">The sequence shown here is derived from an EMBL/GenBank/DDBJ whole genome shotgun (WGS) entry which is preliminary data.</text>
</comment>
<keyword evidence="3" id="KW-1185">Reference proteome</keyword>
<organism evidence="2 3">
    <name type="scientific">Botrytis fragariae</name>
    <dbReference type="NCBI Taxonomy" id="1964551"/>
    <lineage>
        <taxon>Eukaryota</taxon>
        <taxon>Fungi</taxon>
        <taxon>Dikarya</taxon>
        <taxon>Ascomycota</taxon>
        <taxon>Pezizomycotina</taxon>
        <taxon>Leotiomycetes</taxon>
        <taxon>Helotiales</taxon>
        <taxon>Sclerotiniaceae</taxon>
        <taxon>Botrytis</taxon>
    </lineage>
</organism>
<evidence type="ECO:0000313" key="2">
    <source>
        <dbReference type="EMBL" id="KAF5869145.1"/>
    </source>
</evidence>
<keyword evidence="1" id="KW-1133">Transmembrane helix</keyword>
<protein>
    <submittedName>
        <fullName evidence="2">Putative elsinochromes biosynthesis cluster protein</fullName>
    </submittedName>
</protein>
<accession>A0A8H6EEP2</accession>
<feature type="transmembrane region" description="Helical" evidence="1">
    <location>
        <begin position="496"/>
        <end position="523"/>
    </location>
</feature>
<dbReference type="AlphaFoldDB" id="A0A8H6EEP2"/>
<feature type="transmembrane region" description="Helical" evidence="1">
    <location>
        <begin position="207"/>
        <end position="230"/>
    </location>
</feature>